<accession>A0AAE2VBN9</accession>
<dbReference type="AlphaFoldDB" id="A0AAE2VBN9"/>
<dbReference type="PANTHER" id="PTHR30506:SF3">
    <property type="entry name" value="UPF0126 INNER MEMBRANE PROTEIN YADS-RELATED"/>
    <property type="match status" value="1"/>
</dbReference>
<keyword evidence="4 7" id="KW-0812">Transmembrane</keyword>
<feature type="domain" description="Glycine transporter" evidence="8">
    <location>
        <begin position="91"/>
        <end position="166"/>
    </location>
</feature>
<feature type="transmembrane region" description="Helical" evidence="7">
    <location>
        <begin position="31"/>
        <end position="50"/>
    </location>
</feature>
<evidence type="ECO:0000256" key="6">
    <source>
        <dbReference type="ARBA" id="ARBA00023136"/>
    </source>
</evidence>
<comment type="similarity">
    <text evidence="2">Belongs to the UPF0126 family.</text>
</comment>
<evidence type="ECO:0000256" key="7">
    <source>
        <dbReference type="SAM" id="Phobius"/>
    </source>
</evidence>
<feature type="transmembrane region" description="Helical" evidence="7">
    <location>
        <begin position="62"/>
        <end position="81"/>
    </location>
</feature>
<dbReference type="GO" id="GO:0005886">
    <property type="term" value="C:plasma membrane"/>
    <property type="evidence" value="ECO:0007669"/>
    <property type="project" value="UniProtKB-SubCell"/>
</dbReference>
<keyword evidence="10" id="KW-1185">Reference proteome</keyword>
<evidence type="ECO:0000256" key="2">
    <source>
        <dbReference type="ARBA" id="ARBA00008193"/>
    </source>
</evidence>
<name>A0AAE2VBN9_9BACT</name>
<evidence type="ECO:0000256" key="1">
    <source>
        <dbReference type="ARBA" id="ARBA00004651"/>
    </source>
</evidence>
<dbReference type="InterPro" id="IPR005115">
    <property type="entry name" value="Gly_transporter"/>
</dbReference>
<feature type="transmembrane region" description="Helical" evidence="7">
    <location>
        <begin position="149"/>
        <end position="165"/>
    </location>
</feature>
<evidence type="ECO:0000313" key="10">
    <source>
        <dbReference type="Proteomes" id="UP000634206"/>
    </source>
</evidence>
<comment type="caution">
    <text evidence="9">The sequence shown here is derived from an EMBL/GenBank/DDBJ whole genome shotgun (WGS) entry which is preliminary data.</text>
</comment>
<organism evidence="9 10">
    <name type="scientific">Oceaniferula flava</name>
    <dbReference type="NCBI Taxonomy" id="2800421"/>
    <lineage>
        <taxon>Bacteria</taxon>
        <taxon>Pseudomonadati</taxon>
        <taxon>Verrucomicrobiota</taxon>
        <taxon>Verrucomicrobiia</taxon>
        <taxon>Verrucomicrobiales</taxon>
        <taxon>Verrucomicrobiaceae</taxon>
        <taxon>Oceaniferula</taxon>
    </lineage>
</organism>
<feature type="transmembrane region" description="Helical" evidence="7">
    <location>
        <begin position="174"/>
        <end position="195"/>
    </location>
</feature>
<proteinExistence type="inferred from homology"/>
<keyword evidence="5 7" id="KW-1133">Transmembrane helix</keyword>
<dbReference type="EMBL" id="JAENIG010000004">
    <property type="protein sequence ID" value="MBK1854745.1"/>
    <property type="molecule type" value="Genomic_DNA"/>
</dbReference>
<sequence>MILYSLSLIGVAVFAISGAIAAGRKQLDWVGVVALGVVTSLGGGTIRDVLLKERTVFWIEEPAYLVVAIVSSLLFILYTRFSAPPGNSLRIADALGLALFSIAGAQISEAQGCAAIVVILMGITTGVAGGIIREALSNETPMLFRSSEPLYSVAALAGILGYLLMQKLGMERGLAAMLGAAVVATVRLAAMYWNIRLPAFSLAHHSSSNRG</sequence>
<feature type="transmembrane region" description="Helical" evidence="7">
    <location>
        <begin position="112"/>
        <end position="133"/>
    </location>
</feature>
<dbReference type="Proteomes" id="UP000634206">
    <property type="component" value="Unassembled WGS sequence"/>
</dbReference>
<dbReference type="Pfam" id="PF03458">
    <property type="entry name" value="Gly_transporter"/>
    <property type="match status" value="2"/>
</dbReference>
<dbReference type="PANTHER" id="PTHR30506">
    <property type="entry name" value="INNER MEMBRANE PROTEIN"/>
    <property type="match status" value="1"/>
</dbReference>
<feature type="transmembrane region" description="Helical" evidence="7">
    <location>
        <begin position="87"/>
        <end position="105"/>
    </location>
</feature>
<protein>
    <submittedName>
        <fullName evidence="9">Trimeric intracellular cation channel family protein</fullName>
    </submittedName>
</protein>
<gene>
    <name evidence="9" type="ORF">JIN83_07225</name>
</gene>
<evidence type="ECO:0000256" key="4">
    <source>
        <dbReference type="ARBA" id="ARBA00022692"/>
    </source>
</evidence>
<comment type="subcellular location">
    <subcellularLocation>
        <location evidence="1">Cell membrane</location>
        <topology evidence="1">Multi-pass membrane protein</topology>
    </subcellularLocation>
</comment>
<keyword evidence="3" id="KW-1003">Cell membrane</keyword>
<evidence type="ECO:0000259" key="8">
    <source>
        <dbReference type="Pfam" id="PF03458"/>
    </source>
</evidence>
<evidence type="ECO:0000256" key="5">
    <source>
        <dbReference type="ARBA" id="ARBA00022989"/>
    </source>
</evidence>
<evidence type="ECO:0000256" key="3">
    <source>
        <dbReference type="ARBA" id="ARBA00022475"/>
    </source>
</evidence>
<keyword evidence="6 7" id="KW-0472">Membrane</keyword>
<dbReference type="RefSeq" id="WP_309489356.1">
    <property type="nucleotide sequence ID" value="NZ_JAENIG010000004.1"/>
</dbReference>
<evidence type="ECO:0000313" key="9">
    <source>
        <dbReference type="EMBL" id="MBK1854745.1"/>
    </source>
</evidence>
<feature type="domain" description="Glycine transporter" evidence="8">
    <location>
        <begin position="6"/>
        <end position="78"/>
    </location>
</feature>
<reference evidence="9" key="1">
    <citation type="submission" date="2021-01" db="EMBL/GenBank/DDBJ databases">
        <title>Modified the classification status of verrucomicrobia.</title>
        <authorList>
            <person name="Feng X."/>
        </authorList>
    </citation>
    <scope>NUCLEOTIDE SEQUENCE</scope>
    <source>
        <strain evidence="9">5K15</strain>
    </source>
</reference>